<keyword evidence="4 10" id="KW-1133">Transmembrane helix</keyword>
<dbReference type="GO" id="GO:0004965">
    <property type="term" value="F:G protein-coupled GABA receptor activity"/>
    <property type="evidence" value="ECO:0007669"/>
    <property type="project" value="InterPro"/>
</dbReference>
<sequence length="916" mass="104411">MRSHDAKMFTTLSIITIALLMLISSVHGQLCVSYLPQYRIPLALGTFLPDPYKTQLKGSIHVALEHIHNQSCILNDYYLHLILKDTECKTSVGMKALFELMNADPRPFALFGDACTNVNEPVAMASKYWHILHLSYAETHAKFATADSQEMYPTFFRVVPGDRNINAARCRLIFHFNWTRVGTVKQSDEPRFALPHESLTTKLEHGYGIKVVYTAGITHDEIENIALELDELKPHESLTTKLEHGYGIKVVYTAGITHDEIENIALELDELKKRDVRIFLGDFEEVLASRIMCEVYQKGIYGDNYVWILPGYHYGEWWKNTASTNCTSEELFAAINGHFALEFAPYSPHLQQITVGNKTVGEVKEELEASCGKECAPNVLRAYAYDGLWTLAMAVHRLSMNYQRTYGTMWDPLSNSGNWSSTHARLLLEINNTSFNGVTGHVRFENNERLGLVQILQWYNGSYRNVGYFDGSNDAFTLSPILERSFKGHVRFENNERLGLVQILQWYNGSYRNVGYFDGSNDAFTLSPILERWRAPLDATIVVHQRQYITYPLFILMSLFAAVGVALALLFLSINIRYRNHRFIKMSSPNMNNLIIAGSMCTYISVVLLGLDTRIVSPQGFVTICYAKTWVLCFGFTLAFGSMFSKTWRVHSIFTNIRMNKKAIKDYKLFFFVGLIALLDMLTLALWAFISPFSFSVIQLATIYMENKVIAPEIERCHSDESVVFEAIIFGTKGLLMILGCFLAWETRHVNVAALNDSKYIGMSVYNVVVMCTLGLSLAFILQDRVDEAYALTSFFIIFCTTLTLCLVFVPKVVELIRNPSGSEPRYRKGLMKSVVGHKTEQFVRQVSVKVTTNERERLERMEEDNQMWRRFLLEACILSVKTNQLWDLTEKLREIEEMNAEDAKGLLSLACAKLL</sequence>
<dbReference type="InterPro" id="IPR028082">
    <property type="entry name" value="Peripla_BP_I"/>
</dbReference>
<evidence type="ECO:0000256" key="11">
    <source>
        <dbReference type="SAM" id="SignalP"/>
    </source>
</evidence>
<organism evidence="13 14">
    <name type="scientific">Ascaris lumbricoides</name>
    <name type="common">Giant roundworm</name>
    <dbReference type="NCBI Taxonomy" id="6252"/>
    <lineage>
        <taxon>Eukaryota</taxon>
        <taxon>Metazoa</taxon>
        <taxon>Ecdysozoa</taxon>
        <taxon>Nematoda</taxon>
        <taxon>Chromadorea</taxon>
        <taxon>Rhabditida</taxon>
        <taxon>Spirurina</taxon>
        <taxon>Ascaridomorpha</taxon>
        <taxon>Ascaridoidea</taxon>
        <taxon>Ascarididae</taxon>
        <taxon>Ascaris</taxon>
    </lineage>
</organism>
<feature type="transmembrane region" description="Helical" evidence="10">
    <location>
        <begin position="551"/>
        <end position="574"/>
    </location>
</feature>
<dbReference type="PRINTS" id="PR01176">
    <property type="entry name" value="GABABRECEPTR"/>
</dbReference>
<evidence type="ECO:0000256" key="8">
    <source>
        <dbReference type="ARBA" id="ARBA00023180"/>
    </source>
</evidence>
<feature type="chain" id="PRO_5039943275" evidence="11">
    <location>
        <begin position="29"/>
        <end position="916"/>
    </location>
</feature>
<proteinExistence type="predicted"/>
<dbReference type="PANTHER" id="PTHR10519:SF74">
    <property type="entry name" value="GAMMA-AMINOBUTYRIC ACID TYPE B RECEPTOR SUBUNIT 2"/>
    <property type="match status" value="1"/>
</dbReference>
<dbReference type="PROSITE" id="PS50259">
    <property type="entry name" value="G_PROTEIN_RECEP_F3_4"/>
    <property type="match status" value="1"/>
</dbReference>
<dbReference type="PANTHER" id="PTHR10519">
    <property type="entry name" value="GABA-B RECEPTOR"/>
    <property type="match status" value="1"/>
</dbReference>
<dbReference type="PROSITE" id="PS00981">
    <property type="entry name" value="G_PROTEIN_RECEP_F3_3"/>
    <property type="match status" value="1"/>
</dbReference>
<keyword evidence="8" id="KW-0325">Glycoprotein</keyword>
<dbReference type="InterPro" id="IPR017979">
    <property type="entry name" value="GPCR_3_CS"/>
</dbReference>
<evidence type="ECO:0000256" key="4">
    <source>
        <dbReference type="ARBA" id="ARBA00022989"/>
    </source>
</evidence>
<dbReference type="Gene3D" id="3.40.50.2300">
    <property type="match status" value="3"/>
</dbReference>
<dbReference type="Pfam" id="PF00003">
    <property type="entry name" value="7tm_3"/>
    <property type="match status" value="1"/>
</dbReference>
<comment type="subcellular location">
    <subcellularLocation>
        <location evidence="1">Cell membrane</location>
        <topology evidence="1">Multi-pass membrane protein</topology>
    </subcellularLocation>
</comment>
<evidence type="ECO:0000313" key="13">
    <source>
        <dbReference type="Proteomes" id="UP000036681"/>
    </source>
</evidence>
<name>A0A9J2PMG0_ASCLU</name>
<keyword evidence="7" id="KW-0675">Receptor</keyword>
<feature type="transmembrane region" description="Helical" evidence="10">
    <location>
        <begin position="723"/>
        <end position="745"/>
    </location>
</feature>
<accession>A0A9J2PMG0</accession>
<evidence type="ECO:0000256" key="1">
    <source>
        <dbReference type="ARBA" id="ARBA00004651"/>
    </source>
</evidence>
<dbReference type="CDD" id="cd06366">
    <property type="entry name" value="PBP1_GABAb_receptor"/>
    <property type="match status" value="1"/>
</dbReference>
<feature type="transmembrane region" description="Helical" evidence="10">
    <location>
        <begin position="789"/>
        <end position="810"/>
    </location>
</feature>
<dbReference type="InterPro" id="IPR017978">
    <property type="entry name" value="GPCR_3_C"/>
</dbReference>
<keyword evidence="9" id="KW-0807">Transducer</keyword>
<evidence type="ECO:0000256" key="6">
    <source>
        <dbReference type="ARBA" id="ARBA00023136"/>
    </source>
</evidence>
<evidence type="ECO:0000256" key="2">
    <source>
        <dbReference type="ARBA" id="ARBA00022475"/>
    </source>
</evidence>
<dbReference type="GO" id="GO:0038039">
    <property type="term" value="C:G protein-coupled receptor heterodimeric complex"/>
    <property type="evidence" value="ECO:0007669"/>
    <property type="project" value="TreeGrafter"/>
</dbReference>
<dbReference type="WBParaSite" id="ALUE_0001069801-mRNA-1">
    <property type="protein sequence ID" value="ALUE_0001069801-mRNA-1"/>
    <property type="gene ID" value="ALUE_0001069801"/>
</dbReference>
<keyword evidence="11" id="KW-0732">Signal</keyword>
<dbReference type="SUPFAM" id="SSF53822">
    <property type="entry name" value="Periplasmic binding protein-like I"/>
    <property type="match status" value="1"/>
</dbReference>
<keyword evidence="2" id="KW-1003">Cell membrane</keyword>
<evidence type="ECO:0000256" key="10">
    <source>
        <dbReference type="SAM" id="Phobius"/>
    </source>
</evidence>
<feature type="transmembrane region" description="Helical" evidence="10">
    <location>
        <begin position="594"/>
        <end position="617"/>
    </location>
</feature>
<dbReference type="AlphaFoldDB" id="A0A9J2PMG0"/>
<protein>
    <submittedName>
        <fullName evidence="14">G-protein coupled receptors family 3 profile domain-containing protein</fullName>
    </submittedName>
</protein>
<keyword evidence="5" id="KW-0297">G-protein coupled receptor</keyword>
<evidence type="ECO:0000259" key="12">
    <source>
        <dbReference type="PROSITE" id="PS50259"/>
    </source>
</evidence>
<dbReference type="GO" id="GO:0007214">
    <property type="term" value="P:gamma-aminobutyric acid signaling pathway"/>
    <property type="evidence" value="ECO:0007669"/>
    <property type="project" value="TreeGrafter"/>
</dbReference>
<keyword evidence="13" id="KW-1185">Reference proteome</keyword>
<feature type="domain" description="G-protein coupled receptors family 3 profile" evidence="12">
    <location>
        <begin position="560"/>
        <end position="821"/>
    </location>
</feature>
<feature type="signal peptide" evidence="11">
    <location>
        <begin position="1"/>
        <end position="28"/>
    </location>
</feature>
<dbReference type="InterPro" id="IPR001828">
    <property type="entry name" value="ANF_lig-bd_rcpt"/>
</dbReference>
<dbReference type="InterPro" id="IPR002455">
    <property type="entry name" value="GPCR3_GABA-B"/>
</dbReference>
<keyword evidence="6 10" id="KW-0472">Membrane</keyword>
<evidence type="ECO:0000256" key="9">
    <source>
        <dbReference type="ARBA" id="ARBA00023224"/>
    </source>
</evidence>
<dbReference type="Pfam" id="PF01094">
    <property type="entry name" value="ANF_receptor"/>
    <property type="match status" value="2"/>
</dbReference>
<evidence type="ECO:0000256" key="5">
    <source>
        <dbReference type="ARBA" id="ARBA00023040"/>
    </source>
</evidence>
<reference evidence="14" key="1">
    <citation type="submission" date="2023-03" db="UniProtKB">
        <authorList>
            <consortium name="WormBaseParasite"/>
        </authorList>
    </citation>
    <scope>IDENTIFICATION</scope>
</reference>
<feature type="transmembrane region" description="Helical" evidence="10">
    <location>
        <begin position="765"/>
        <end position="783"/>
    </location>
</feature>
<evidence type="ECO:0000256" key="3">
    <source>
        <dbReference type="ARBA" id="ARBA00022692"/>
    </source>
</evidence>
<keyword evidence="3 10" id="KW-0812">Transmembrane</keyword>
<feature type="transmembrane region" description="Helical" evidence="10">
    <location>
        <begin position="629"/>
        <end position="648"/>
    </location>
</feature>
<feature type="transmembrane region" description="Helical" evidence="10">
    <location>
        <begin position="669"/>
        <end position="690"/>
    </location>
</feature>
<evidence type="ECO:0000313" key="14">
    <source>
        <dbReference type="WBParaSite" id="ALUE_0001069801-mRNA-1"/>
    </source>
</evidence>
<evidence type="ECO:0000256" key="7">
    <source>
        <dbReference type="ARBA" id="ARBA00023170"/>
    </source>
</evidence>
<dbReference type="Proteomes" id="UP000036681">
    <property type="component" value="Unplaced"/>
</dbReference>